<dbReference type="SUPFAM" id="SSF48498">
    <property type="entry name" value="Tetracyclin repressor-like, C-terminal domain"/>
    <property type="match status" value="1"/>
</dbReference>
<evidence type="ECO:0000256" key="4">
    <source>
        <dbReference type="PROSITE-ProRule" id="PRU00335"/>
    </source>
</evidence>
<dbReference type="EMBL" id="CP063845">
    <property type="protein sequence ID" value="UFP95895.1"/>
    <property type="molecule type" value="Genomic_DNA"/>
</dbReference>
<evidence type="ECO:0000313" key="7">
    <source>
        <dbReference type="Proteomes" id="UP001054846"/>
    </source>
</evidence>
<evidence type="ECO:0000256" key="2">
    <source>
        <dbReference type="ARBA" id="ARBA00023125"/>
    </source>
</evidence>
<dbReference type="Gene3D" id="1.10.357.10">
    <property type="entry name" value="Tetracycline Repressor, domain 2"/>
    <property type="match status" value="1"/>
</dbReference>
<dbReference type="SUPFAM" id="SSF46689">
    <property type="entry name" value="Homeodomain-like"/>
    <property type="match status" value="1"/>
</dbReference>
<dbReference type="PROSITE" id="PS50977">
    <property type="entry name" value="HTH_TETR_2"/>
    <property type="match status" value="1"/>
</dbReference>
<dbReference type="PANTHER" id="PTHR47506">
    <property type="entry name" value="TRANSCRIPTIONAL REGULATORY PROTEIN"/>
    <property type="match status" value="1"/>
</dbReference>
<evidence type="ECO:0000259" key="5">
    <source>
        <dbReference type="PROSITE" id="PS50977"/>
    </source>
</evidence>
<name>A0ABY3PQH0_9CYAN</name>
<dbReference type="PANTHER" id="PTHR47506:SF7">
    <property type="entry name" value="TRANSCRIPTIONAL REGULATORY PROTEIN"/>
    <property type="match status" value="1"/>
</dbReference>
<proteinExistence type="predicted"/>
<accession>A0ABY3PQH0</accession>
<dbReference type="Pfam" id="PF00440">
    <property type="entry name" value="TetR_N"/>
    <property type="match status" value="1"/>
</dbReference>
<feature type="DNA-binding region" description="H-T-H motif" evidence="4">
    <location>
        <begin position="28"/>
        <end position="47"/>
    </location>
</feature>
<dbReference type="Proteomes" id="UP001054846">
    <property type="component" value="Chromosome"/>
</dbReference>
<dbReference type="RefSeq" id="WP_230843127.1">
    <property type="nucleotide sequence ID" value="NZ_CP063845.1"/>
</dbReference>
<keyword evidence="7" id="KW-1185">Reference proteome</keyword>
<dbReference type="InterPro" id="IPR001647">
    <property type="entry name" value="HTH_TetR"/>
</dbReference>
<evidence type="ECO:0000256" key="1">
    <source>
        <dbReference type="ARBA" id="ARBA00023015"/>
    </source>
</evidence>
<sequence length="188" mass="20534">MPAPLLSREQVIDRLMLVFRRQGFEGASLAELSKAAGLGRSSLYHYFPGGKEEMARAALERMDTWAQEHLLIPLRGAGTPEARLEKFVAALDSLYAHGREACLLGTLVHGESRLLFQEPLRASFETLIDALAQLAVEAGVETSEARQRAEEAVLRIQGALILSGGLDDNGPFERVLASLSDQLLHSEV</sequence>
<evidence type="ECO:0000256" key="3">
    <source>
        <dbReference type="ARBA" id="ARBA00023163"/>
    </source>
</evidence>
<reference evidence="6 7" key="1">
    <citation type="journal article" date="2021" name="Genome Biol. Evol.">
        <title>Complete Genome Sequencing of a Novel Gloeobacter Species from a Waterfall Cave in Mexico.</title>
        <authorList>
            <person name="Saw J.H."/>
            <person name="Cardona T."/>
            <person name="Montejano G."/>
        </authorList>
    </citation>
    <scope>NUCLEOTIDE SEQUENCE [LARGE SCALE GENOMIC DNA]</scope>
    <source>
        <strain evidence="6">MG652769</strain>
    </source>
</reference>
<keyword evidence="3" id="KW-0804">Transcription</keyword>
<keyword evidence="2 4" id="KW-0238">DNA-binding</keyword>
<keyword evidence="1" id="KW-0805">Transcription regulation</keyword>
<dbReference type="InterPro" id="IPR009057">
    <property type="entry name" value="Homeodomain-like_sf"/>
</dbReference>
<gene>
    <name evidence="6" type="ORF">ISF26_06650</name>
</gene>
<dbReference type="InterPro" id="IPR036271">
    <property type="entry name" value="Tet_transcr_reg_TetR-rel_C_sf"/>
</dbReference>
<feature type="domain" description="HTH tetR-type" evidence="5">
    <location>
        <begin position="5"/>
        <end position="65"/>
    </location>
</feature>
<organism evidence="6 7">
    <name type="scientific">Gloeobacter morelensis MG652769</name>
    <dbReference type="NCBI Taxonomy" id="2781736"/>
    <lineage>
        <taxon>Bacteria</taxon>
        <taxon>Bacillati</taxon>
        <taxon>Cyanobacteriota</taxon>
        <taxon>Cyanophyceae</taxon>
        <taxon>Gloeobacterales</taxon>
        <taxon>Gloeobacteraceae</taxon>
        <taxon>Gloeobacter</taxon>
        <taxon>Gloeobacter morelensis</taxon>
    </lineage>
</organism>
<evidence type="ECO:0000313" key="6">
    <source>
        <dbReference type="EMBL" id="UFP95895.1"/>
    </source>
</evidence>
<protein>
    <submittedName>
        <fullName evidence="6">TetR/AcrR family transcriptional regulator</fullName>
    </submittedName>
</protein>